<name>A0A829F6C4_ENTFC</name>
<dbReference type="AlphaFoldDB" id="A0A829F6C4"/>
<evidence type="ECO:0000313" key="3">
    <source>
        <dbReference type="Proteomes" id="UP000013834"/>
    </source>
</evidence>
<dbReference type="EMBL" id="AIVF01000049">
    <property type="protein sequence ID" value="EOG22988.1"/>
    <property type="molecule type" value="Genomic_DNA"/>
</dbReference>
<feature type="domain" description="Tn3 transposase DDE" evidence="1">
    <location>
        <begin position="20"/>
        <end position="110"/>
    </location>
</feature>
<dbReference type="Pfam" id="PF01526">
    <property type="entry name" value="DDE_Tnp_Tn3"/>
    <property type="match status" value="1"/>
</dbReference>
<sequence>MNEIKRNKNSFGVYLGEPSSEQLNKGEARHALCRNIFYGRKGKLYQTYYDGMEEQLNALGLVTNAIIYWNSLYLEKVFEQIKTEGFDCSEEVLRKQFPLISDHINFVGKYSFRYEKELSNGILRPLNIENY</sequence>
<proteinExistence type="predicted"/>
<dbReference type="InterPro" id="IPR002513">
    <property type="entry name" value="Tn3_Tnp_DDE_dom"/>
</dbReference>
<reference evidence="2 3" key="1">
    <citation type="submission" date="2013-02" db="EMBL/GenBank/DDBJ databases">
        <title>The Genome Sequence of Enterococcus faecium VRE_84.</title>
        <authorList>
            <consortium name="The Broad Institute Genome Sequencing Platform"/>
            <consortium name="The Broad Institute Genome Sequencing Center for Infectious Disease"/>
            <person name="Earl A.M."/>
            <person name="Gilmore M.S."/>
            <person name="Lebreton F."/>
            <person name="Hammerum A.M."/>
            <person name="Jensen L.B."/>
            <person name="Guardabassi L."/>
            <person name="Walker B."/>
            <person name="Young S.K."/>
            <person name="Zeng Q."/>
            <person name="Gargeya S."/>
            <person name="Fitzgerald M."/>
            <person name="Haas B."/>
            <person name="Abouelleil A."/>
            <person name="Alvarado L."/>
            <person name="Arachchi H.M."/>
            <person name="Berlin A.M."/>
            <person name="Chapman S.B."/>
            <person name="Dewar J."/>
            <person name="Goldberg J."/>
            <person name="Griggs A."/>
            <person name="Gujja S."/>
            <person name="Hansen M."/>
            <person name="Howarth C."/>
            <person name="Imamovic A."/>
            <person name="Larimer J."/>
            <person name="McCowan C."/>
            <person name="Murphy C."/>
            <person name="Neiman D."/>
            <person name="Pearson M."/>
            <person name="Priest M."/>
            <person name="Roberts A."/>
            <person name="Saif S."/>
            <person name="Shea T."/>
            <person name="Sisk P."/>
            <person name="Sykes S."/>
            <person name="Wortman J."/>
            <person name="Nusbaum C."/>
            <person name="Birren B."/>
        </authorList>
    </citation>
    <scope>NUCLEOTIDE SEQUENCE [LARGE SCALE GENOMIC DNA]</scope>
    <source>
        <strain evidence="2 3">VRE 84</strain>
    </source>
</reference>
<dbReference type="Proteomes" id="UP000013834">
    <property type="component" value="Unassembled WGS sequence"/>
</dbReference>
<evidence type="ECO:0000259" key="1">
    <source>
        <dbReference type="Pfam" id="PF01526"/>
    </source>
</evidence>
<accession>A0A829F6C4</accession>
<comment type="caution">
    <text evidence="2">The sequence shown here is derived from an EMBL/GenBank/DDBJ whole genome shotgun (WGS) entry which is preliminary data.</text>
</comment>
<organism evidence="2 3">
    <name type="scientific">Enterococcus faecium EnGen0180</name>
    <dbReference type="NCBI Taxonomy" id="1157475"/>
    <lineage>
        <taxon>Bacteria</taxon>
        <taxon>Bacillati</taxon>
        <taxon>Bacillota</taxon>
        <taxon>Bacilli</taxon>
        <taxon>Lactobacillales</taxon>
        <taxon>Enterococcaceae</taxon>
        <taxon>Enterococcus</taxon>
    </lineage>
</organism>
<gene>
    <name evidence="2" type="ORF">SMG_02597</name>
</gene>
<dbReference type="GO" id="GO:0004803">
    <property type="term" value="F:transposase activity"/>
    <property type="evidence" value="ECO:0007669"/>
    <property type="project" value="InterPro"/>
</dbReference>
<protein>
    <recommendedName>
        <fullName evidence="1">Tn3 transposase DDE domain-containing protein</fullName>
    </recommendedName>
</protein>
<dbReference type="GO" id="GO:0006313">
    <property type="term" value="P:DNA transposition"/>
    <property type="evidence" value="ECO:0007669"/>
    <property type="project" value="InterPro"/>
</dbReference>
<evidence type="ECO:0000313" key="2">
    <source>
        <dbReference type="EMBL" id="EOG22988.1"/>
    </source>
</evidence>